<reference evidence="3" key="1">
    <citation type="journal article" date="2019" name="Int. J. Syst. Evol. Microbiol.">
        <title>The Global Catalogue of Microorganisms (GCM) 10K type strain sequencing project: providing services to taxonomists for standard genome sequencing and annotation.</title>
        <authorList>
            <consortium name="The Broad Institute Genomics Platform"/>
            <consortium name="The Broad Institute Genome Sequencing Center for Infectious Disease"/>
            <person name="Wu L."/>
            <person name="Ma J."/>
        </authorList>
    </citation>
    <scope>NUCLEOTIDE SEQUENCE [LARGE SCALE GENOMIC DNA]</scope>
    <source>
        <strain evidence="3">DFY28</strain>
    </source>
</reference>
<organism evidence="2 3">
    <name type="scientific">Phenylobacterium terrae</name>
    <dbReference type="NCBI Taxonomy" id="2665495"/>
    <lineage>
        <taxon>Bacteria</taxon>
        <taxon>Pseudomonadati</taxon>
        <taxon>Pseudomonadota</taxon>
        <taxon>Alphaproteobacteria</taxon>
        <taxon>Caulobacterales</taxon>
        <taxon>Caulobacteraceae</taxon>
        <taxon>Phenylobacterium</taxon>
    </lineage>
</organism>
<feature type="region of interest" description="Disordered" evidence="1">
    <location>
        <begin position="38"/>
        <end position="67"/>
    </location>
</feature>
<proteinExistence type="predicted"/>
<gene>
    <name evidence="2" type="ORF">ACFSC0_09995</name>
</gene>
<keyword evidence="3" id="KW-1185">Reference proteome</keyword>
<evidence type="ECO:0008006" key="4">
    <source>
        <dbReference type="Google" id="ProtNLM"/>
    </source>
</evidence>
<name>A0ABW4N169_9CAUL</name>
<evidence type="ECO:0000313" key="3">
    <source>
        <dbReference type="Proteomes" id="UP001597237"/>
    </source>
</evidence>
<evidence type="ECO:0000256" key="1">
    <source>
        <dbReference type="SAM" id="MobiDB-lite"/>
    </source>
</evidence>
<dbReference type="EMBL" id="JBHUEY010000001">
    <property type="protein sequence ID" value="MFD1783724.1"/>
    <property type="molecule type" value="Genomic_DNA"/>
</dbReference>
<protein>
    <recommendedName>
        <fullName evidence="4">DUF2188 domain-containing protein</fullName>
    </recommendedName>
</protein>
<dbReference type="Proteomes" id="UP001597237">
    <property type="component" value="Unassembled WGS sequence"/>
</dbReference>
<accession>A0ABW4N169</accession>
<comment type="caution">
    <text evidence="2">The sequence shown here is derived from an EMBL/GenBank/DDBJ whole genome shotgun (WGS) entry which is preliminary data.</text>
</comment>
<evidence type="ECO:0000313" key="2">
    <source>
        <dbReference type="EMBL" id="MFD1783724.1"/>
    </source>
</evidence>
<sequence length="67" mass="7070">MAPQVFVVVPYAGKWGVSAGGEVLAVARSKAAAQDLARKASEALQPGEPAPDPGRVRIHERRSFIDS</sequence>
<dbReference type="RefSeq" id="WP_377283085.1">
    <property type="nucleotide sequence ID" value="NZ_JBHRSI010000008.1"/>
</dbReference>
<feature type="compositionally biased region" description="Basic and acidic residues" evidence="1">
    <location>
        <begin position="54"/>
        <end position="67"/>
    </location>
</feature>